<accession>A0A3E5DPK1</accession>
<dbReference type="InterPro" id="IPR014327">
    <property type="entry name" value="RNA_pol_sigma70_bacteroid"/>
</dbReference>
<dbReference type="EMBL" id="QRVA01000066">
    <property type="protein sequence ID" value="RGS10513.1"/>
    <property type="molecule type" value="Genomic_DNA"/>
</dbReference>
<dbReference type="GO" id="GO:0003677">
    <property type="term" value="F:DNA binding"/>
    <property type="evidence" value="ECO:0007669"/>
    <property type="project" value="InterPro"/>
</dbReference>
<dbReference type="InterPro" id="IPR007627">
    <property type="entry name" value="RNA_pol_sigma70_r2"/>
</dbReference>
<dbReference type="Gene3D" id="1.10.1740.10">
    <property type="match status" value="1"/>
</dbReference>
<evidence type="ECO:0000256" key="4">
    <source>
        <dbReference type="ARBA" id="ARBA00023163"/>
    </source>
</evidence>
<evidence type="ECO:0000256" key="2">
    <source>
        <dbReference type="ARBA" id="ARBA00023015"/>
    </source>
</evidence>
<organism evidence="7 8">
    <name type="scientific">Segatella copri</name>
    <dbReference type="NCBI Taxonomy" id="165179"/>
    <lineage>
        <taxon>Bacteria</taxon>
        <taxon>Pseudomonadati</taxon>
        <taxon>Bacteroidota</taxon>
        <taxon>Bacteroidia</taxon>
        <taxon>Bacteroidales</taxon>
        <taxon>Prevotellaceae</taxon>
        <taxon>Segatella</taxon>
    </lineage>
</organism>
<keyword evidence="4" id="KW-0804">Transcription</keyword>
<dbReference type="SUPFAM" id="SSF88659">
    <property type="entry name" value="Sigma3 and sigma4 domains of RNA polymerase sigma factors"/>
    <property type="match status" value="1"/>
</dbReference>
<reference evidence="7 8" key="1">
    <citation type="submission" date="2018-08" db="EMBL/GenBank/DDBJ databases">
        <title>A genome reference for cultivated species of the human gut microbiota.</title>
        <authorList>
            <person name="Zou Y."/>
            <person name="Xue W."/>
            <person name="Luo G."/>
        </authorList>
    </citation>
    <scope>NUCLEOTIDE SEQUENCE [LARGE SCALE GENOMIC DNA]</scope>
    <source>
        <strain evidence="7 8">AF24-12</strain>
    </source>
</reference>
<dbReference type="InterPro" id="IPR036388">
    <property type="entry name" value="WH-like_DNA-bd_sf"/>
</dbReference>
<gene>
    <name evidence="7" type="ORF">DWY11_15215</name>
</gene>
<evidence type="ECO:0000256" key="3">
    <source>
        <dbReference type="ARBA" id="ARBA00023082"/>
    </source>
</evidence>
<protein>
    <submittedName>
        <fullName evidence="7">RNA polymerase sigma-70 factor</fullName>
    </submittedName>
</protein>
<dbReference type="PANTHER" id="PTHR43133">
    <property type="entry name" value="RNA POLYMERASE ECF-TYPE SIGMA FACTO"/>
    <property type="match status" value="1"/>
</dbReference>
<dbReference type="InterPro" id="IPR013249">
    <property type="entry name" value="RNA_pol_sigma70_r4_t2"/>
</dbReference>
<keyword evidence="2" id="KW-0805">Transcription regulation</keyword>
<evidence type="ECO:0000256" key="1">
    <source>
        <dbReference type="ARBA" id="ARBA00010641"/>
    </source>
</evidence>
<dbReference type="InterPro" id="IPR013325">
    <property type="entry name" value="RNA_pol_sigma_r2"/>
</dbReference>
<comment type="similarity">
    <text evidence="1">Belongs to the sigma-70 factor family. ECF subfamily.</text>
</comment>
<feature type="domain" description="RNA polymerase sigma-70 region 2" evidence="5">
    <location>
        <begin position="25"/>
        <end position="88"/>
    </location>
</feature>
<evidence type="ECO:0000313" key="7">
    <source>
        <dbReference type="EMBL" id="RGS10513.1"/>
    </source>
</evidence>
<dbReference type="Gene3D" id="1.10.10.10">
    <property type="entry name" value="Winged helix-like DNA-binding domain superfamily/Winged helix DNA-binding domain"/>
    <property type="match status" value="1"/>
</dbReference>
<dbReference type="Pfam" id="PF08281">
    <property type="entry name" value="Sigma70_r4_2"/>
    <property type="match status" value="1"/>
</dbReference>
<feature type="domain" description="RNA polymerase sigma factor 70 region 4 type 2" evidence="6">
    <location>
        <begin position="122"/>
        <end position="173"/>
    </location>
</feature>
<dbReference type="PANTHER" id="PTHR43133:SF46">
    <property type="entry name" value="RNA POLYMERASE SIGMA-70 FACTOR ECF SUBFAMILY"/>
    <property type="match status" value="1"/>
</dbReference>
<dbReference type="InterPro" id="IPR039425">
    <property type="entry name" value="RNA_pol_sigma-70-like"/>
</dbReference>
<dbReference type="SUPFAM" id="SSF88946">
    <property type="entry name" value="Sigma2 domain of RNA polymerase sigma factors"/>
    <property type="match status" value="1"/>
</dbReference>
<sequence>MFKKTETELILQLKKGSMKAFDEIYGLYARRLFAFCLKYTKSKENAEEIMEDTFVWLWNNRSTLEEAESVKPLLFLRAKHYLINAYRKVINSPVYEDYMDYLDHHNNTTADSQLEYDDFVRQLNLMLAKLPKTQQEIIRLSKLEMLNNQEIAERLNYSEQTVKNQLSMGLKQLRQLISNRTNLMWLLFLV</sequence>
<comment type="caution">
    <text evidence="7">The sequence shown here is derived from an EMBL/GenBank/DDBJ whole genome shotgun (WGS) entry which is preliminary data.</text>
</comment>
<evidence type="ECO:0000313" key="8">
    <source>
        <dbReference type="Proteomes" id="UP000283872"/>
    </source>
</evidence>
<dbReference type="InterPro" id="IPR013324">
    <property type="entry name" value="RNA_pol_sigma_r3/r4-like"/>
</dbReference>
<dbReference type="Pfam" id="PF04542">
    <property type="entry name" value="Sigma70_r2"/>
    <property type="match status" value="1"/>
</dbReference>
<dbReference type="NCBIfam" id="TIGR02937">
    <property type="entry name" value="sigma70-ECF"/>
    <property type="match status" value="1"/>
</dbReference>
<dbReference type="NCBIfam" id="TIGR02985">
    <property type="entry name" value="Sig70_bacteroi1"/>
    <property type="match status" value="1"/>
</dbReference>
<proteinExistence type="inferred from homology"/>
<dbReference type="InterPro" id="IPR014284">
    <property type="entry name" value="RNA_pol_sigma-70_dom"/>
</dbReference>
<dbReference type="Proteomes" id="UP000283872">
    <property type="component" value="Unassembled WGS sequence"/>
</dbReference>
<dbReference type="GO" id="GO:0006352">
    <property type="term" value="P:DNA-templated transcription initiation"/>
    <property type="evidence" value="ECO:0007669"/>
    <property type="project" value="InterPro"/>
</dbReference>
<dbReference type="AlphaFoldDB" id="A0A3E5DPK1"/>
<keyword evidence="3" id="KW-0731">Sigma factor</keyword>
<evidence type="ECO:0000259" key="5">
    <source>
        <dbReference type="Pfam" id="PF04542"/>
    </source>
</evidence>
<name>A0A3E5DPK1_9BACT</name>
<dbReference type="GO" id="GO:0016987">
    <property type="term" value="F:sigma factor activity"/>
    <property type="evidence" value="ECO:0007669"/>
    <property type="project" value="UniProtKB-KW"/>
</dbReference>
<evidence type="ECO:0000259" key="6">
    <source>
        <dbReference type="Pfam" id="PF08281"/>
    </source>
</evidence>